<dbReference type="HAMAP" id="MF_00985">
    <property type="entry name" value="2am3keto_CoA_ligase"/>
    <property type="match status" value="1"/>
</dbReference>
<dbReference type="GO" id="GO:0030170">
    <property type="term" value="F:pyridoxal phosphate binding"/>
    <property type="evidence" value="ECO:0007669"/>
    <property type="project" value="UniProtKB-UniRule"/>
</dbReference>
<proteinExistence type="inferred from homology"/>
<dbReference type="InterPro" id="IPR015421">
    <property type="entry name" value="PyrdxlP-dep_Trfase_major"/>
</dbReference>
<dbReference type="Proteomes" id="UP000326287">
    <property type="component" value="Chromosome"/>
</dbReference>
<dbReference type="Pfam" id="PF00155">
    <property type="entry name" value="Aminotran_1_2"/>
    <property type="match status" value="1"/>
</dbReference>
<protein>
    <recommendedName>
        <fullName evidence="6">2-amino-3-ketobutyrate coenzyme A ligase</fullName>
        <shortName evidence="6">AKB ligase</shortName>
        <ecNumber evidence="6">2.3.1.29</ecNumber>
    </recommendedName>
    <alternativeName>
        <fullName evidence="6">Glycine acetyltransferase</fullName>
    </alternativeName>
</protein>
<reference evidence="8 9" key="1">
    <citation type="submission" date="2019-02" db="EMBL/GenBank/DDBJ databases">
        <authorList>
            <person name="Li S.-H."/>
        </authorList>
    </citation>
    <scope>NUCLEOTIDE SEQUENCE [LARGE SCALE GENOMIC DNA]</scope>
    <source>
        <strain evidence="8 9">IMCC14385</strain>
    </source>
</reference>
<feature type="binding site" evidence="6">
    <location>
        <position position="367"/>
    </location>
    <ligand>
        <name>substrate</name>
    </ligand>
</feature>
<dbReference type="InterPro" id="IPR001917">
    <property type="entry name" value="Aminotrans_II_pyridoxalP_BS"/>
</dbReference>
<dbReference type="AlphaFoldDB" id="A0A5P9NLB0"/>
<dbReference type="NCBIfam" id="NF005394">
    <property type="entry name" value="PRK06939.1"/>
    <property type="match status" value="1"/>
</dbReference>
<evidence type="ECO:0000256" key="2">
    <source>
        <dbReference type="ARBA" id="ARBA00008392"/>
    </source>
</evidence>
<comment type="cofactor">
    <cofactor evidence="6">
        <name>pyridoxal 5'-phosphate</name>
        <dbReference type="ChEBI" id="CHEBI:597326"/>
    </cofactor>
    <text evidence="6">Binds 1 pyridoxal phosphate per subunit.</text>
</comment>
<dbReference type="InterPro" id="IPR015422">
    <property type="entry name" value="PyrdxlP-dep_Trfase_small"/>
</dbReference>
<feature type="binding site" description="in other chain" evidence="6">
    <location>
        <begin position="110"/>
        <end position="111"/>
    </location>
    <ligand>
        <name>pyridoxal 5'-phosphate</name>
        <dbReference type="ChEBI" id="CHEBI:597326"/>
        <note>ligand shared between dimeric partners</note>
    </ligand>
</feature>
<comment type="similarity">
    <text evidence="2 6">Belongs to the class-II pyridoxal-phosphate-dependent aminotransferase family.</text>
</comment>
<comment type="pathway">
    <text evidence="1">Porphyrin-containing compound metabolism; protoporphyrin-IX biosynthesis; 5-aminolevulinate from glycine: step 1/1.</text>
</comment>
<feature type="binding site" description="in other chain" evidence="6">
    <location>
        <position position="184"/>
    </location>
    <ligand>
        <name>pyridoxal 5'-phosphate</name>
        <dbReference type="ChEBI" id="CHEBI:597326"/>
        <note>ligand shared between dimeric partners</note>
    </ligand>
</feature>
<evidence type="ECO:0000256" key="1">
    <source>
        <dbReference type="ARBA" id="ARBA00005029"/>
    </source>
</evidence>
<feature type="domain" description="Aminotransferase class I/classII large" evidence="7">
    <location>
        <begin position="42"/>
        <end position="386"/>
    </location>
</feature>
<feature type="binding site" description="in other chain" evidence="6">
    <location>
        <begin position="240"/>
        <end position="243"/>
    </location>
    <ligand>
        <name>pyridoxal 5'-phosphate</name>
        <dbReference type="ChEBI" id="CHEBI:597326"/>
        <note>ligand shared between dimeric partners</note>
    </ligand>
</feature>
<keyword evidence="9" id="KW-1185">Reference proteome</keyword>
<evidence type="ECO:0000256" key="5">
    <source>
        <dbReference type="ARBA" id="ARBA00023315"/>
    </source>
</evidence>
<feature type="modified residue" description="N6-(pyridoxal phosphate)lysine" evidence="6">
    <location>
        <position position="243"/>
    </location>
</feature>
<dbReference type="GO" id="GO:0008890">
    <property type="term" value="F:glycine C-acetyltransferase activity"/>
    <property type="evidence" value="ECO:0007669"/>
    <property type="project" value="UniProtKB-UniRule"/>
</dbReference>
<dbReference type="SUPFAM" id="SSF53383">
    <property type="entry name" value="PLP-dependent transferases"/>
    <property type="match status" value="1"/>
</dbReference>
<evidence type="ECO:0000256" key="3">
    <source>
        <dbReference type="ARBA" id="ARBA00022679"/>
    </source>
</evidence>
<feature type="binding site" evidence="6">
    <location>
        <begin position="273"/>
        <end position="274"/>
    </location>
    <ligand>
        <name>pyridoxal 5'-phosphate</name>
        <dbReference type="ChEBI" id="CHEBI:597326"/>
        <note>ligand shared between dimeric partners</note>
    </ligand>
</feature>
<gene>
    <name evidence="6" type="primary">kbl</name>
    <name evidence="8" type="ORF">EY643_13630</name>
</gene>
<dbReference type="InterPro" id="IPR004839">
    <property type="entry name" value="Aminotransferase_I/II_large"/>
</dbReference>
<dbReference type="KEGG" id="halc:EY643_13630"/>
<evidence type="ECO:0000313" key="8">
    <source>
        <dbReference type="EMBL" id="QFU76611.1"/>
    </source>
</evidence>
<sequence length="394" mass="42849">MYDRFQEHLASELQGIEEAGLYKHERQITTPQGAHVGVREGEVLNLCANNYLGLAQHPEVNAAAAQGLEDWGYGMASVRFICGTQTLHKQLEEKLSEFLGTEDTILYPSCFDANGGLFETLLGAEDAVISDELNHASIIDGVRLSKAQRYRYKNNDMADLEAQLKAADAAGARFKLITTDGVFSMDGYIARLDEVCNLADKYKALVHFDDCHATGFVGAGGRGTHELRGCMDRVDIITGTLGKALGGASGGYTAARQEVVDLLRQRSRPYLFSNTVAPPVVAGALKAIDLVSESPQLRERLQQNTTVFREGLEKLGFELLPGEHPIVPVMLHDAARAAKFAEAILAQGVYVTAFSFPVVPKGKARIRTQMSAALSNDDLEFAIEAFARARTALD</sequence>
<dbReference type="NCBIfam" id="TIGR01822">
    <property type="entry name" value="2am3keto_CoA"/>
    <property type="match status" value="1"/>
</dbReference>
<comment type="caution">
    <text evidence="6">Lacks conserved residue(s) required for the propagation of feature annotation.</text>
</comment>
<dbReference type="InterPro" id="IPR015424">
    <property type="entry name" value="PyrdxlP-dep_Trfase"/>
</dbReference>
<dbReference type="InterPro" id="IPR050087">
    <property type="entry name" value="AON_synthase_class-II"/>
</dbReference>
<name>A0A5P9NLB0_9GAMM</name>
<dbReference type="InterPro" id="IPR011282">
    <property type="entry name" value="2am3keto_CoA_ligase"/>
</dbReference>
<organism evidence="8 9">
    <name type="scientific">Halioglobus maricola</name>
    <dbReference type="NCBI Taxonomy" id="2601894"/>
    <lineage>
        <taxon>Bacteria</taxon>
        <taxon>Pseudomonadati</taxon>
        <taxon>Pseudomonadota</taxon>
        <taxon>Gammaproteobacteria</taxon>
        <taxon>Cellvibrionales</taxon>
        <taxon>Halieaceae</taxon>
        <taxon>Halioglobus</taxon>
    </lineage>
</organism>
<dbReference type="Gene3D" id="3.40.640.10">
    <property type="entry name" value="Type I PLP-dependent aspartate aminotransferase-like (Major domain)"/>
    <property type="match status" value="1"/>
</dbReference>
<dbReference type="FunFam" id="3.40.640.10:FF:000006">
    <property type="entry name" value="5-aminolevulinate synthase, mitochondrial"/>
    <property type="match status" value="1"/>
</dbReference>
<keyword evidence="5 6" id="KW-0012">Acyltransferase</keyword>
<dbReference type="GO" id="GO:0019518">
    <property type="term" value="P:L-threonine catabolic process to glycine"/>
    <property type="evidence" value="ECO:0007669"/>
    <property type="project" value="UniProtKB-UniRule"/>
</dbReference>
<comment type="catalytic activity">
    <reaction evidence="6">
        <text>glycine + acetyl-CoA = (2S)-2-amino-3-oxobutanoate + CoA</text>
        <dbReference type="Rhea" id="RHEA:20736"/>
        <dbReference type="ChEBI" id="CHEBI:57287"/>
        <dbReference type="ChEBI" id="CHEBI:57288"/>
        <dbReference type="ChEBI" id="CHEBI:57305"/>
        <dbReference type="ChEBI" id="CHEBI:78948"/>
        <dbReference type="EC" id="2.3.1.29"/>
    </reaction>
</comment>
<dbReference type="UniPathway" id="UPA00046">
    <property type="reaction ID" value="UER00506"/>
</dbReference>
<dbReference type="EC" id="2.3.1.29" evidence="6"/>
<dbReference type="PANTHER" id="PTHR13693">
    <property type="entry name" value="CLASS II AMINOTRANSFERASE/8-AMINO-7-OXONONANOATE SYNTHASE"/>
    <property type="match status" value="1"/>
</dbReference>
<evidence type="ECO:0000313" key="9">
    <source>
        <dbReference type="Proteomes" id="UP000326287"/>
    </source>
</evidence>
<dbReference type="RefSeq" id="WP_153239753.1">
    <property type="nucleotide sequence ID" value="NZ_CP036422.1"/>
</dbReference>
<dbReference type="PROSITE" id="PS00599">
    <property type="entry name" value="AA_TRANSFER_CLASS_2"/>
    <property type="match status" value="1"/>
</dbReference>
<dbReference type="GO" id="GO:0005829">
    <property type="term" value="C:cytosol"/>
    <property type="evidence" value="ECO:0007669"/>
    <property type="project" value="TreeGrafter"/>
</dbReference>
<dbReference type="PANTHER" id="PTHR13693:SF102">
    <property type="entry name" value="2-AMINO-3-KETOBUTYRATE COENZYME A LIGASE, MITOCHONDRIAL"/>
    <property type="match status" value="1"/>
</dbReference>
<dbReference type="OrthoDB" id="9807157at2"/>
<comment type="subunit">
    <text evidence="6">Homodimer.</text>
</comment>
<accession>A0A5P9NLB0</accession>
<comment type="function">
    <text evidence="6">Catalyzes the cleavage of 2-amino-3-ketobutyrate to glycine and acetyl-CoA.</text>
</comment>
<evidence type="ECO:0000259" key="7">
    <source>
        <dbReference type="Pfam" id="PF00155"/>
    </source>
</evidence>
<dbReference type="CDD" id="cd06454">
    <property type="entry name" value="KBL_like"/>
    <property type="match status" value="1"/>
</dbReference>
<evidence type="ECO:0000256" key="4">
    <source>
        <dbReference type="ARBA" id="ARBA00022898"/>
    </source>
</evidence>
<keyword evidence="4 6" id="KW-0663">Pyridoxal phosphate</keyword>
<evidence type="ECO:0000256" key="6">
    <source>
        <dbReference type="HAMAP-Rule" id="MF_00985"/>
    </source>
</evidence>
<dbReference type="EMBL" id="CP036422">
    <property type="protein sequence ID" value="QFU76611.1"/>
    <property type="molecule type" value="Genomic_DNA"/>
</dbReference>
<comment type="pathway">
    <text evidence="6">Amino-acid degradation; L-threonine degradation via oxydo-reductase pathway; glycine from L-threonine: step 2/2.</text>
</comment>
<keyword evidence="3 6" id="KW-0808">Transferase</keyword>
<feature type="binding site" evidence="6">
    <location>
        <position position="135"/>
    </location>
    <ligand>
        <name>substrate</name>
    </ligand>
</feature>
<dbReference type="Gene3D" id="3.90.1150.10">
    <property type="entry name" value="Aspartate Aminotransferase, domain 1"/>
    <property type="match status" value="1"/>
</dbReference>